<dbReference type="Gramene" id="OB02G19310.1">
    <property type="protein sequence ID" value="OB02G19310.1"/>
    <property type="gene ID" value="OB02G19310"/>
</dbReference>
<keyword evidence="2" id="KW-1185">Reference proteome</keyword>
<dbReference type="EnsemblPlants" id="OB02G19310.1">
    <property type="protein sequence ID" value="OB02G19310.1"/>
    <property type="gene ID" value="OB02G19310"/>
</dbReference>
<organism evidence="1">
    <name type="scientific">Oryza brachyantha</name>
    <name type="common">malo sina</name>
    <dbReference type="NCBI Taxonomy" id="4533"/>
    <lineage>
        <taxon>Eukaryota</taxon>
        <taxon>Viridiplantae</taxon>
        <taxon>Streptophyta</taxon>
        <taxon>Embryophyta</taxon>
        <taxon>Tracheophyta</taxon>
        <taxon>Spermatophyta</taxon>
        <taxon>Magnoliopsida</taxon>
        <taxon>Liliopsida</taxon>
        <taxon>Poales</taxon>
        <taxon>Poaceae</taxon>
        <taxon>BOP clade</taxon>
        <taxon>Oryzoideae</taxon>
        <taxon>Oryzeae</taxon>
        <taxon>Oryzinae</taxon>
        <taxon>Oryza</taxon>
    </lineage>
</organism>
<evidence type="ECO:0000313" key="1">
    <source>
        <dbReference type="EnsemblPlants" id="OB02G19310.1"/>
    </source>
</evidence>
<proteinExistence type="predicted"/>
<evidence type="ECO:0000313" key="2">
    <source>
        <dbReference type="Proteomes" id="UP000006038"/>
    </source>
</evidence>
<protein>
    <submittedName>
        <fullName evidence="1">Uncharacterized protein</fullName>
    </submittedName>
</protein>
<reference evidence="1" key="1">
    <citation type="submission" date="2013-04" db="UniProtKB">
        <authorList>
            <consortium name="EnsemblPlants"/>
        </authorList>
    </citation>
    <scope>IDENTIFICATION</scope>
</reference>
<accession>J3LBB4</accession>
<dbReference type="HOGENOM" id="CLU_3074876_0_0_1"/>
<dbReference type="Proteomes" id="UP000006038">
    <property type="component" value="Unassembled WGS sequence"/>
</dbReference>
<dbReference type="AlphaFoldDB" id="J3LBB4"/>
<name>J3LBB4_ORYBR</name>
<sequence length="53" mass="5791">ATEGLLPYVDNRRGKHRKQTLDMDVQHCGLAGSHPTLAVGFLPLANSLCWQAC</sequence>